<dbReference type="Gene3D" id="3.90.930.1">
    <property type="match status" value="7"/>
</dbReference>
<reference evidence="1 2" key="1">
    <citation type="submission" date="2019-06" db="EMBL/GenBank/DDBJ databases">
        <title>Genomic Encyclopedia of Type Strains, Phase IV (KMG-V): Genome sequencing to study the core and pangenomes of soil and plant-associated prokaryotes.</title>
        <authorList>
            <person name="Whitman W."/>
        </authorList>
    </citation>
    <scope>NUCLEOTIDE SEQUENCE [LARGE SCALE GENOMIC DNA]</scope>
    <source>
        <strain evidence="1 2">BR 510</strain>
    </source>
</reference>
<dbReference type="OrthoDB" id="6949258at2"/>
<gene>
    <name evidence="1" type="ORF">FBZ96_108268</name>
</gene>
<protein>
    <recommendedName>
        <fullName evidence="3">YD repeat-containing protein</fullName>
    </recommendedName>
</protein>
<dbReference type="Proteomes" id="UP000319949">
    <property type="component" value="Unassembled WGS sequence"/>
</dbReference>
<accession>A0A560DBM4</accession>
<organism evidence="1 2">
    <name type="scientific">Bradyrhizobium stylosanthis</name>
    <dbReference type="NCBI Taxonomy" id="1803665"/>
    <lineage>
        <taxon>Bacteria</taxon>
        <taxon>Pseudomonadati</taxon>
        <taxon>Pseudomonadota</taxon>
        <taxon>Alphaproteobacteria</taxon>
        <taxon>Hyphomicrobiales</taxon>
        <taxon>Nitrobacteraceae</taxon>
        <taxon>Bradyrhizobium</taxon>
    </lineage>
</organism>
<evidence type="ECO:0000313" key="1">
    <source>
        <dbReference type="EMBL" id="TWA94535.1"/>
    </source>
</evidence>
<proteinExistence type="predicted"/>
<evidence type="ECO:0008006" key="3">
    <source>
        <dbReference type="Google" id="ProtNLM"/>
    </source>
</evidence>
<sequence>MSNETVTTASSFLNSLGINTNAGAYTDAYTNSSLIINSLNYLGISHVRDSYNAMGHANAVIDALANAGVSFDFRVAYTLPETGSAGLAAYVAALAEFKAEHPGMLLSIEGINEANLNDFSYNGLTSLEGAAAFQQALYTAVKGNATLSDVTVVNFSIGYQTDATNAQVGDMSAYSDAANAHVYVQTGALADAQIEDDLRLAEEISTNDPVIVTETGYTTLTSTTGIGANEDAQAKLVLSNLLLAYENGSSATYIYELFDSPSSATRGDKEAHFGLFNTDGTPKEAAVALHNLTTILGHGDNGTAHTGTDLGYTLSNAPSNTHTMVMNKSGSVSDLVVWADTRVWDSASQTEIVTPVTSVTIQFGQVEGVVYVYDPLQGTDPIATYYNTSSIQVGLSDHPLVIEVRASSAVGEAPTTVDSELTMTSAQFVAQMDTLVNASGLEKVTLSDSHVLAVSSTETMQYAIAHYGSLLSKIDGGFSFSVTWSGVGWTKEQDFDAAGTLTETTVWGYDSSGALVSKSITMADGQLDYYHYGITGEAYTSQHTAYDASGNVTVIERFHADGSYQYKATYNADGSKVYDYYNSAGALTSEVSLTSSSTVTTTYDAATGYKLQVHTANADGSADNKVYANGVLMKDNVLHTDGSSEVYVYNIAGQAYTSTHQVTDATGKVTLIERFHSDGSYQYKAAYNSDGSKVYDYYTSTGVLSSEVIITSTATTTTTYDTATGNKLVVYTANVDGSADNKVYTNGVLTKDNVLHKDGSAEVYVYQITGQSYTSTHQVTDASGKVTLIERFHADGSYQYKVTYNSDGSKVYDYYTSAGAHSNQVVTTSTGTTTTTYDTATGNKLVVYTANVDGSADNKVYTNGVLMKDNVRNKDGSSEVYIYNIAGQSYTTTHQVSDASGKVTLIERFHADGSYQYKVTYNADGSKVYDYYTSAGVRSSEVVVTSTATATTTYDTATGNKLVVYTAYVGGGADNKVYTNGVLMKDNVLHKDGSAEVYIYNITGQSYTSTHQVGDASGKVTLIERFHADGSYQYKVAYNADGSKVYDYYTSTGLHSSEVTVTSASTTTTTYDTGTGYKVTDYIAYADGSAENKTYTGGVLTKDNVLHNDGSSDTYVYQITGQSYTSTHQTSDASGNVTLIERFHADGSYDYKAVYNSDGSKLYDYYNSGGKLSTEVSVISTGTTTTTYDTGTGNKLTEYTANVDGSAENKTYTGGVLTKDNIVHKDGATDAYVYQITGQSYTSTHQAYDAGGNVTLIERLHADGSYDYLEKHNTDGSKDISNYSSTGAILNHTLVKADGSRAVDYYSQDGTGDVRTDTMDVSGNLTMREYTHTSGAHEVYAYADNLKLDGGTGNDTFYFRTTNGGTVTYQGGNDTIYSFNTDTSAGTDKIAISTSLAASFNDLHMAQQGTDVLITLDSHDTILIKGSTVANLHSDYFMFS</sequence>
<dbReference type="EMBL" id="VITK01000008">
    <property type="protein sequence ID" value="TWA94535.1"/>
    <property type="molecule type" value="Genomic_DNA"/>
</dbReference>
<dbReference type="SUPFAM" id="SSF51445">
    <property type="entry name" value="(Trans)glycosidases"/>
    <property type="match status" value="1"/>
</dbReference>
<dbReference type="RefSeq" id="WP_145667983.1">
    <property type="nucleotide sequence ID" value="NZ_VITK01000008.1"/>
</dbReference>
<comment type="caution">
    <text evidence="1">The sequence shown here is derived from an EMBL/GenBank/DDBJ whole genome shotgun (WGS) entry which is preliminary data.</text>
</comment>
<name>A0A560DBM4_9BRAD</name>
<dbReference type="Gene3D" id="3.20.20.80">
    <property type="entry name" value="Glycosidases"/>
    <property type="match status" value="1"/>
</dbReference>
<dbReference type="InterPro" id="IPR017853">
    <property type="entry name" value="GH"/>
</dbReference>
<dbReference type="STRING" id="1803665.GCA_001641335_06161"/>
<keyword evidence="2" id="KW-1185">Reference proteome</keyword>
<evidence type="ECO:0000313" key="2">
    <source>
        <dbReference type="Proteomes" id="UP000319949"/>
    </source>
</evidence>